<sequence>KMDRNLMNKFSVSFVIFIISLLIFAVTIRSDTDDLYISPNTVYFMFSDGTKLLRFYRPINNTGCNEPNLHLRLLNQNGTFTNFDVKNFNVSTYNFCRLNGTNILSPDYIQISNFNRNKDIFYIFYYNISDTNHDDLFGRFFLEVDSKGNILNEPHWLGPASFIDNNIIGRLGKFIFIYDSYYYFRLNDISNPKILSWQKFGLTPITGRFYEQENGIMSREHLDIQYNNPIFTFQTIDNGIGFIYFKNTFQQTNQLQTEPSSYVYAYFYDPETDKSTTPFIIYDVYNPNVELINVICVPDLLNVGYKCVLQLHSDIDNNYSLSLVSFRSSGSVTNRTSLSGSVNAQFVIRSNLYYGGYLLMYDNILQNSCSINGNIYDENNVLYKTLDNYTLPSPCVIINNYINESIEMISNYTQDNAIIETLDLPKFINDGRDSAMIAAMIGSIEPPNNAAISLEMDKLIINYEVQVSLSIRNITIYQVNGTDISMRQTTTGQLCTLGSDNKTVILNVLNSTFNVKGGEYHVSISSDFVRRSDSNEPIFMLDHSMWKLYATSAGPEEEEYADSFSGLIRLLPVGTDIFLANPTAFTKQLLQNISSILPVEPDRLESTESYQFDTSASPKRIVIPLQIKSTEDLTNSRNAYDLKNNLNEMIQNKEINGFSMYPYTSLLDSDYGYRQNFSIIEILKNNIPVLITIITGALTLALIFLWAKRRNRQARNVIIFKIVLSIVDFFIFGLFIYDIGNNTQPYFTLSLVVFILSTCFNLLTASTLIIFENFYNDKFNNWFKLHSTISSIFTLLAAANIEILRMLSSNFAGFKLFSAIYSIRTQKLIFWLSIIGFIIKDIPQFIIVQIVYKTHVIHYNIIPLLTLVTSSLTIIYNIIEKIYNSIIQWQNQNQRSPSLVIPKDER</sequence>
<gene>
    <name evidence="2" type="primary">prmC_12</name>
    <name evidence="2" type="ORF">g.43669</name>
</gene>
<feature type="non-terminal residue" evidence="2">
    <location>
        <position position="1"/>
    </location>
</feature>
<dbReference type="EMBL" id="GDJX01011710">
    <property type="protein sequence ID" value="JAT56226.1"/>
    <property type="molecule type" value="Transcribed_RNA"/>
</dbReference>
<feature type="transmembrane region" description="Helical" evidence="1">
    <location>
        <begin position="687"/>
        <end position="706"/>
    </location>
</feature>
<evidence type="ECO:0000313" key="2">
    <source>
        <dbReference type="EMBL" id="JAT56226.1"/>
    </source>
</evidence>
<protein>
    <submittedName>
        <fullName evidence="2">Release factor glutamine methyltransferase</fullName>
    </submittedName>
</protein>
<feature type="transmembrane region" description="Helical" evidence="1">
    <location>
        <begin position="830"/>
        <end position="851"/>
    </location>
</feature>
<keyword evidence="2" id="KW-0489">Methyltransferase</keyword>
<feature type="transmembrane region" description="Helical" evidence="1">
    <location>
        <begin position="749"/>
        <end position="771"/>
    </location>
</feature>
<feature type="transmembrane region" description="Helical" evidence="1">
    <location>
        <begin position="718"/>
        <end position="737"/>
    </location>
</feature>
<keyword evidence="1" id="KW-0472">Membrane</keyword>
<evidence type="ECO:0000256" key="1">
    <source>
        <dbReference type="SAM" id="Phobius"/>
    </source>
</evidence>
<keyword evidence="1" id="KW-1133">Transmembrane helix</keyword>
<dbReference type="GO" id="GO:0008168">
    <property type="term" value="F:methyltransferase activity"/>
    <property type="evidence" value="ECO:0007669"/>
    <property type="project" value="UniProtKB-KW"/>
</dbReference>
<reference evidence="2" key="1">
    <citation type="submission" date="2015-07" db="EMBL/GenBank/DDBJ databases">
        <title>Transcriptome Assembly of Anthurium amnicola.</title>
        <authorList>
            <person name="Suzuki J."/>
        </authorList>
    </citation>
    <scope>NUCLEOTIDE SEQUENCE</scope>
</reference>
<keyword evidence="1" id="KW-0812">Transmembrane</keyword>
<accession>A0A1D1YNK3</accession>
<dbReference type="GO" id="GO:0032259">
    <property type="term" value="P:methylation"/>
    <property type="evidence" value="ECO:0007669"/>
    <property type="project" value="UniProtKB-KW"/>
</dbReference>
<name>A0A1D1YNK3_9ARAE</name>
<organism evidence="2">
    <name type="scientific">Anthurium amnicola</name>
    <dbReference type="NCBI Taxonomy" id="1678845"/>
    <lineage>
        <taxon>Eukaryota</taxon>
        <taxon>Viridiplantae</taxon>
        <taxon>Streptophyta</taxon>
        <taxon>Embryophyta</taxon>
        <taxon>Tracheophyta</taxon>
        <taxon>Spermatophyta</taxon>
        <taxon>Magnoliopsida</taxon>
        <taxon>Liliopsida</taxon>
        <taxon>Araceae</taxon>
        <taxon>Pothoideae</taxon>
        <taxon>Potheae</taxon>
        <taxon>Anthurium</taxon>
    </lineage>
</organism>
<keyword evidence="2" id="KW-0808">Transferase</keyword>
<proteinExistence type="predicted"/>
<feature type="transmembrane region" description="Helical" evidence="1">
    <location>
        <begin position="857"/>
        <end position="879"/>
    </location>
</feature>
<dbReference type="AlphaFoldDB" id="A0A1D1YNK3"/>